<sequence length="72" mass="8254">MEDLEDSKIQEAVRYLAQGDKATEKNWFKKPEWDIAGQNYEKAASCFKAARSYDQAIQAYQKASDALFKSDL</sequence>
<protein>
    <submittedName>
        <fullName evidence="1">7238_t:CDS:1</fullName>
    </submittedName>
</protein>
<dbReference type="SUPFAM" id="SSF48452">
    <property type="entry name" value="TPR-like"/>
    <property type="match status" value="1"/>
</dbReference>
<accession>A0ABM8W1K3</accession>
<gene>
    <name evidence="1" type="ORF">GMARGA_LOCUS2213</name>
</gene>
<reference evidence="1 2" key="1">
    <citation type="submission" date="2021-06" db="EMBL/GenBank/DDBJ databases">
        <authorList>
            <person name="Kallberg Y."/>
            <person name="Tangrot J."/>
            <person name="Rosling A."/>
        </authorList>
    </citation>
    <scope>NUCLEOTIDE SEQUENCE [LARGE SCALE GENOMIC DNA]</scope>
    <source>
        <strain evidence="1 2">120-4 pot B 10/14</strain>
    </source>
</reference>
<dbReference type="InterPro" id="IPR011990">
    <property type="entry name" value="TPR-like_helical_dom_sf"/>
</dbReference>
<evidence type="ECO:0000313" key="2">
    <source>
        <dbReference type="Proteomes" id="UP000789901"/>
    </source>
</evidence>
<dbReference type="Proteomes" id="UP000789901">
    <property type="component" value="Unassembled WGS sequence"/>
</dbReference>
<comment type="caution">
    <text evidence="1">The sequence shown here is derived from an EMBL/GenBank/DDBJ whole genome shotgun (WGS) entry which is preliminary data.</text>
</comment>
<evidence type="ECO:0000313" key="1">
    <source>
        <dbReference type="EMBL" id="CAG8501239.1"/>
    </source>
</evidence>
<dbReference type="EMBL" id="CAJVQB010000668">
    <property type="protein sequence ID" value="CAG8501239.1"/>
    <property type="molecule type" value="Genomic_DNA"/>
</dbReference>
<organism evidence="1 2">
    <name type="scientific">Gigaspora margarita</name>
    <dbReference type="NCBI Taxonomy" id="4874"/>
    <lineage>
        <taxon>Eukaryota</taxon>
        <taxon>Fungi</taxon>
        <taxon>Fungi incertae sedis</taxon>
        <taxon>Mucoromycota</taxon>
        <taxon>Glomeromycotina</taxon>
        <taxon>Glomeromycetes</taxon>
        <taxon>Diversisporales</taxon>
        <taxon>Gigasporaceae</taxon>
        <taxon>Gigaspora</taxon>
    </lineage>
</organism>
<dbReference type="Gene3D" id="1.25.40.10">
    <property type="entry name" value="Tetratricopeptide repeat domain"/>
    <property type="match status" value="1"/>
</dbReference>
<name>A0ABM8W1K3_GIGMA</name>
<keyword evidence="2" id="KW-1185">Reference proteome</keyword>
<proteinExistence type="predicted"/>